<dbReference type="HOGENOM" id="CLU_067525_0_0_9"/>
<evidence type="ECO:0000259" key="6">
    <source>
        <dbReference type="Pfam" id="PF11728"/>
    </source>
</evidence>
<keyword evidence="5" id="KW-0472">Membrane</keyword>
<keyword evidence="2" id="KW-1003">Cell membrane</keyword>
<dbReference type="KEGG" id="bmeg:BG04_1347"/>
<dbReference type="Pfam" id="PF06081">
    <property type="entry name" value="ArAE_1"/>
    <property type="match status" value="1"/>
</dbReference>
<keyword evidence="4" id="KW-1133">Transmembrane helix</keyword>
<keyword evidence="3" id="KW-0812">Transmembrane</keyword>
<dbReference type="InterPro" id="IPR038323">
    <property type="entry name" value="ArAE_1_C_sf"/>
</dbReference>
<protein>
    <recommendedName>
        <fullName evidence="6">Putative aromatic acid exporter C-terminal domain-containing protein</fullName>
    </recommendedName>
</protein>
<evidence type="ECO:0000256" key="5">
    <source>
        <dbReference type="ARBA" id="ARBA00023136"/>
    </source>
</evidence>
<reference evidence="7 8" key="1">
    <citation type="journal article" date="2015" name="Genome Announc.">
        <title>Complete genome sequences for 35 biothreat assay-relevant bacillus species.</title>
        <authorList>
            <person name="Johnson S.L."/>
            <person name="Daligault H.E."/>
            <person name="Davenport K.W."/>
            <person name="Jaissle J."/>
            <person name="Frey K.G."/>
            <person name="Ladner J.T."/>
            <person name="Broomall S.M."/>
            <person name="Bishop-Lilly K.A."/>
            <person name="Bruce D.C."/>
            <person name="Gibbons H.S."/>
            <person name="Coyne S.R."/>
            <person name="Lo C.C."/>
            <person name="Meincke L."/>
            <person name="Munk A.C."/>
            <person name="Koroleva G.I."/>
            <person name="Rosenzweig C.N."/>
            <person name="Palacios G.F."/>
            <person name="Redden C.L."/>
            <person name="Minogue T.D."/>
            <person name="Chain P.S."/>
        </authorList>
    </citation>
    <scope>NUCLEOTIDE SEQUENCE [LARGE SCALE GENOMIC DNA]</scope>
    <source>
        <strain evidence="8">ATCC 14581 / DSM 32 / JCM 2506 / NBRC 15308 / NCIMB 9376 / NCTC 10342 / NRRL B-14308 / VKM B-512</strain>
    </source>
</reference>
<evidence type="ECO:0000256" key="3">
    <source>
        <dbReference type="ARBA" id="ARBA00022692"/>
    </source>
</evidence>
<accession>A0A0B6ATT3</accession>
<sequence length="316" mass="36283">MKFKIGYRTIKTAVGTSLAIIIAQFFHLEFFVSAGIITILCIQNSKKKSLRSASDRFIACSLSILFSFIFFEGIAYHPLVIGLMLLLFIPVTVIFKVNAGIVTSSVILLHIYSKGNMTWGIVFNELGLIVIGIGVALLVNLYMPSLDQELRTYQQEIEENFRSMLKEIALYLRTNDSSWDGKEIADTVKILEKAKSLAFRDVENHFVRGENYYYRYFKIREKQLEIIERTLPLITAIDLVVEQRYMIADFIEELSLSIHPGNTAKLFLAKLQHLREAFAEMPLPKTREEFEARADLLHVVKEIEQYLVIKQTLKIS</sequence>
<evidence type="ECO:0000256" key="1">
    <source>
        <dbReference type="ARBA" id="ARBA00004651"/>
    </source>
</evidence>
<proteinExistence type="predicted"/>
<dbReference type="AlphaFoldDB" id="A0A0B6ATT3"/>
<organism evidence="7 8">
    <name type="scientific">Priestia megaterium (strain ATCC 14581 / DSM 32 / CCUG 1817 / JCM 2506 / NBRC 15308 / NCIMB 9376 / NCTC 10342 / NRRL B-14308 / VKM B-512 / Ford 19)</name>
    <name type="common">Bacillus megaterium</name>
    <dbReference type="NCBI Taxonomy" id="1348623"/>
    <lineage>
        <taxon>Bacteria</taxon>
        <taxon>Bacillati</taxon>
        <taxon>Bacillota</taxon>
        <taxon>Bacilli</taxon>
        <taxon>Bacillales</taxon>
        <taxon>Bacillaceae</taxon>
        <taxon>Priestia</taxon>
    </lineage>
</organism>
<evidence type="ECO:0000313" key="7">
    <source>
        <dbReference type="EMBL" id="AJI24098.1"/>
    </source>
</evidence>
<dbReference type="Gene3D" id="1.20.120.940">
    <property type="entry name" value="Putative aromatic acid exporter, C-terminal domain"/>
    <property type="match status" value="1"/>
</dbReference>
<dbReference type="PANTHER" id="PTHR40064">
    <property type="entry name" value="MEMBRANE PROTEIN-RELATED"/>
    <property type="match status" value="1"/>
</dbReference>
<dbReference type="GO" id="GO:0005886">
    <property type="term" value="C:plasma membrane"/>
    <property type="evidence" value="ECO:0007669"/>
    <property type="project" value="UniProtKB-SubCell"/>
</dbReference>
<dbReference type="PANTHER" id="PTHR40064:SF1">
    <property type="entry name" value="MEMBRANE PROTEIN"/>
    <property type="match status" value="1"/>
</dbReference>
<dbReference type="Proteomes" id="UP000031829">
    <property type="component" value="Chromosome"/>
</dbReference>
<comment type="subcellular location">
    <subcellularLocation>
        <location evidence="1">Cell membrane</location>
        <topology evidence="1">Multi-pass membrane protein</topology>
    </subcellularLocation>
</comment>
<evidence type="ECO:0000313" key="8">
    <source>
        <dbReference type="Proteomes" id="UP000031829"/>
    </source>
</evidence>
<feature type="domain" description="Putative aromatic acid exporter C-terminal" evidence="6">
    <location>
        <begin position="147"/>
        <end position="311"/>
    </location>
</feature>
<dbReference type="GeneID" id="93644822"/>
<evidence type="ECO:0000256" key="2">
    <source>
        <dbReference type="ARBA" id="ARBA00022475"/>
    </source>
</evidence>
<dbReference type="Pfam" id="PF11728">
    <property type="entry name" value="ArAE_1_C"/>
    <property type="match status" value="1"/>
</dbReference>
<dbReference type="EMBL" id="CP009920">
    <property type="protein sequence ID" value="AJI24098.1"/>
    <property type="molecule type" value="Genomic_DNA"/>
</dbReference>
<dbReference type="RefSeq" id="WP_013059112.1">
    <property type="nucleotide sequence ID" value="NZ_BCVB01000001.1"/>
</dbReference>
<dbReference type="InterPro" id="IPR010343">
    <property type="entry name" value="ArAE_1"/>
</dbReference>
<evidence type="ECO:0000256" key="4">
    <source>
        <dbReference type="ARBA" id="ARBA00022989"/>
    </source>
</evidence>
<dbReference type="InterPro" id="IPR052984">
    <property type="entry name" value="UPF0421"/>
</dbReference>
<gene>
    <name evidence="7" type="ORF">BG04_1347</name>
</gene>
<dbReference type="InterPro" id="IPR021062">
    <property type="entry name" value="ArAE_1_C"/>
</dbReference>
<name>A0A0B6ATT3_PRIM2</name>